<dbReference type="RefSeq" id="WP_147668579.1">
    <property type="nucleotide sequence ID" value="NZ_CP120678.1"/>
</dbReference>
<evidence type="ECO:0000313" key="10">
    <source>
        <dbReference type="EMBL" id="WIW71833.1"/>
    </source>
</evidence>
<dbReference type="PRINTS" id="PR00812">
    <property type="entry name" value="BCTERIALGSPF"/>
</dbReference>
<dbReference type="InterPro" id="IPR003004">
    <property type="entry name" value="GspF/PilC"/>
</dbReference>
<evidence type="ECO:0000256" key="4">
    <source>
        <dbReference type="ARBA" id="ARBA00022519"/>
    </source>
</evidence>
<keyword evidence="5 8" id="KW-0812">Transmembrane</keyword>
<dbReference type="AlphaFoldDB" id="A0A9Y2AL31"/>
<keyword evidence="11" id="KW-1185">Reference proteome</keyword>
<organism evidence="10 11">
    <name type="scientific">Selenobaculum gibii</name>
    <dbReference type="NCBI Taxonomy" id="3054208"/>
    <lineage>
        <taxon>Bacteria</taxon>
        <taxon>Bacillati</taxon>
        <taxon>Bacillota</taxon>
        <taxon>Negativicutes</taxon>
        <taxon>Selenomonadales</taxon>
        <taxon>Selenomonadaceae</taxon>
        <taxon>Selenobaculum</taxon>
    </lineage>
</organism>
<evidence type="ECO:0000256" key="6">
    <source>
        <dbReference type="ARBA" id="ARBA00022989"/>
    </source>
</evidence>
<dbReference type="EMBL" id="CP120678">
    <property type="protein sequence ID" value="WIW71833.1"/>
    <property type="molecule type" value="Genomic_DNA"/>
</dbReference>
<feature type="domain" description="Type II secretion system protein GspF" evidence="9">
    <location>
        <begin position="273"/>
        <end position="395"/>
    </location>
</feature>
<dbReference type="FunFam" id="1.20.81.30:FF:000001">
    <property type="entry name" value="Type II secretion system protein F"/>
    <property type="match status" value="2"/>
</dbReference>
<protein>
    <submittedName>
        <fullName evidence="10">Type II secretion system F family protein</fullName>
    </submittedName>
</protein>
<keyword evidence="6 8" id="KW-1133">Transmembrane helix</keyword>
<name>A0A9Y2AL31_9FIRM</name>
<reference evidence="10" key="1">
    <citation type="submission" date="2023-03" db="EMBL/GenBank/DDBJ databases">
        <title>Selenobaculum gbiensis gen. nov. sp. nov., a new bacterium isolated from the gut microbiota of IBD patient.</title>
        <authorList>
            <person name="Yeo S."/>
            <person name="Park H."/>
            <person name="Huh C.S."/>
        </authorList>
    </citation>
    <scope>NUCLEOTIDE SEQUENCE</scope>
    <source>
        <strain evidence="10">ICN-92133</strain>
    </source>
</reference>
<proteinExistence type="inferred from homology"/>
<sequence length="405" mass="44847">MAKTFTYKARDRGGALISGKIVADSQNAVASFIREKGYFVTQIKEAKDANNLNEFFSKLRGVKPKEIAIFCRQMSIMINAGLPLVTAVSILIEQTHNPILKNALKDVYQQIQGGDTFSSAIKKYDHIFPPIMIHMITAGEVGGVMDDVMDRLAVHLEKDYKMREKIKSAMTYPVVVICLAVLVVIFILTFVMPTFKSMFDNMHSELPLPTQFLLGVSGFFQEYWWLVIIGLVAMAFGATQIYKIPRYQLYVDAMILRMPVFGMLVRKISIARFSRTLGTLLHGGVPIITALDVVKNVTGNMQLVNALTDAQTDVRDGFTLSDTLSSSKVFTPMVVQMIAVGEETGQMDTMLGKIADFYEDDVDDVVSRLSSLLEPMMIVILGLIIGSIVISIALPMFDVVNNVGG</sequence>
<dbReference type="KEGG" id="sgbi:P3F81_05945"/>
<dbReference type="InterPro" id="IPR042094">
    <property type="entry name" value="T2SS_GspF_sf"/>
</dbReference>
<dbReference type="Proteomes" id="UP001243623">
    <property type="component" value="Chromosome"/>
</dbReference>
<dbReference type="Pfam" id="PF00482">
    <property type="entry name" value="T2SSF"/>
    <property type="match status" value="2"/>
</dbReference>
<feature type="domain" description="Type II secretion system protein GspF" evidence="9">
    <location>
        <begin position="70"/>
        <end position="193"/>
    </location>
</feature>
<evidence type="ECO:0000256" key="2">
    <source>
        <dbReference type="ARBA" id="ARBA00005745"/>
    </source>
</evidence>
<keyword evidence="3" id="KW-1003">Cell membrane</keyword>
<dbReference type="GO" id="GO:0005886">
    <property type="term" value="C:plasma membrane"/>
    <property type="evidence" value="ECO:0007669"/>
    <property type="project" value="UniProtKB-SubCell"/>
</dbReference>
<accession>A0A9Y2AL31</accession>
<evidence type="ECO:0000259" key="9">
    <source>
        <dbReference type="Pfam" id="PF00482"/>
    </source>
</evidence>
<feature type="transmembrane region" description="Helical" evidence="8">
    <location>
        <begin position="170"/>
        <end position="192"/>
    </location>
</feature>
<dbReference type="PANTHER" id="PTHR30012:SF0">
    <property type="entry name" value="TYPE II SECRETION SYSTEM PROTEIN F-RELATED"/>
    <property type="match status" value="1"/>
</dbReference>
<feature type="transmembrane region" description="Helical" evidence="8">
    <location>
        <begin position="223"/>
        <end position="242"/>
    </location>
</feature>
<keyword evidence="7 8" id="KW-0472">Membrane</keyword>
<comment type="similarity">
    <text evidence="2">Belongs to the GSP F family.</text>
</comment>
<evidence type="ECO:0000256" key="1">
    <source>
        <dbReference type="ARBA" id="ARBA00004429"/>
    </source>
</evidence>
<evidence type="ECO:0000313" key="11">
    <source>
        <dbReference type="Proteomes" id="UP001243623"/>
    </source>
</evidence>
<dbReference type="PANTHER" id="PTHR30012">
    <property type="entry name" value="GENERAL SECRETION PATHWAY PROTEIN"/>
    <property type="match status" value="1"/>
</dbReference>
<dbReference type="InterPro" id="IPR018076">
    <property type="entry name" value="T2SS_GspF_dom"/>
</dbReference>
<evidence type="ECO:0000256" key="8">
    <source>
        <dbReference type="SAM" id="Phobius"/>
    </source>
</evidence>
<evidence type="ECO:0000256" key="7">
    <source>
        <dbReference type="ARBA" id="ARBA00023136"/>
    </source>
</evidence>
<comment type="subcellular location">
    <subcellularLocation>
        <location evidence="1">Cell inner membrane</location>
        <topology evidence="1">Multi-pass membrane protein</topology>
    </subcellularLocation>
</comment>
<gene>
    <name evidence="10" type="ORF">P3F81_05945</name>
</gene>
<evidence type="ECO:0000256" key="5">
    <source>
        <dbReference type="ARBA" id="ARBA00022692"/>
    </source>
</evidence>
<dbReference type="Gene3D" id="1.20.81.30">
    <property type="entry name" value="Type II secretion system (T2SS), domain F"/>
    <property type="match status" value="2"/>
</dbReference>
<feature type="transmembrane region" description="Helical" evidence="8">
    <location>
        <begin position="377"/>
        <end position="397"/>
    </location>
</feature>
<evidence type="ECO:0000256" key="3">
    <source>
        <dbReference type="ARBA" id="ARBA00022475"/>
    </source>
</evidence>
<keyword evidence="4" id="KW-0997">Cell inner membrane</keyword>